<accession>A0A814PD97</accession>
<evidence type="ECO:0000313" key="2">
    <source>
        <dbReference type="EMBL" id="CAF1103708.1"/>
    </source>
</evidence>
<gene>
    <name evidence="2" type="ORF">OXX778_LOCUS21282</name>
</gene>
<reference evidence="2" key="1">
    <citation type="submission" date="2021-02" db="EMBL/GenBank/DDBJ databases">
        <authorList>
            <person name="Nowell W R."/>
        </authorList>
    </citation>
    <scope>NUCLEOTIDE SEQUENCE</scope>
    <source>
        <strain evidence="2">Ploen Becks lab</strain>
    </source>
</reference>
<dbReference type="InterPro" id="IPR005079">
    <property type="entry name" value="Peptidase_C45_hydrolase"/>
</dbReference>
<dbReference type="Proteomes" id="UP000663879">
    <property type="component" value="Unassembled WGS sequence"/>
</dbReference>
<evidence type="ECO:0000313" key="3">
    <source>
        <dbReference type="Proteomes" id="UP000663879"/>
    </source>
</evidence>
<dbReference type="InterPro" id="IPR047794">
    <property type="entry name" value="C45_proenzyme-like"/>
</dbReference>
<dbReference type="PANTHER" id="PTHR34180">
    <property type="entry name" value="PEPTIDASE C45"/>
    <property type="match status" value="1"/>
</dbReference>
<dbReference type="PANTHER" id="PTHR34180:SF1">
    <property type="entry name" value="BETA-ALANYL-DOPAMINE_CARCININE HYDROLASE"/>
    <property type="match status" value="1"/>
</dbReference>
<sequence length="415" mass="48673">MRHEFPYFKCHGTHYECGFAIGKEFEYRIKEYLKEFKEFEEYLLPAINSNDGKILLDTFLTTTNKKYPWYVEEMKGIADGSSLPFDHILALNFRVELLHVTKNKTEALIIEEEELEKLMECSDFSLNTNEKKLILHNEDCASSVYTTGYFVACEIIPQREDYPHEDFTCFCYPGHLPGNAFAFNSSGFTFSVDALVPRYIALKRFPRQIVSRAMLSAKNLRNLEDILLNTPIAFGFCLNLGYFGENMSLLETEWNSEYFTPHENINSKNNIKPIMWNYELAPNLESNKTSKVSKHCIVSSSEDNLSDFYSLDYCYHFNHYERVIIDQCVVHSSRHRRKRADEMKRPENLQDLLNIAFDDKDEKYPIYRIKESYSVQCAATVLFDLKEKRMSIYDGRIAKEHPIFDLPMNLKFINH</sequence>
<dbReference type="AlphaFoldDB" id="A0A814PD97"/>
<protein>
    <recommendedName>
        <fullName evidence="1">Peptidase C45 hydrolase domain-containing protein</fullName>
    </recommendedName>
</protein>
<dbReference type="NCBIfam" id="NF040521">
    <property type="entry name" value="C45_proenzyme"/>
    <property type="match status" value="1"/>
</dbReference>
<feature type="domain" description="Peptidase C45 hydrolase" evidence="1">
    <location>
        <begin position="128"/>
        <end position="240"/>
    </location>
</feature>
<dbReference type="Gene3D" id="3.60.60.10">
    <property type="entry name" value="Penicillin V Acylase, Chain A"/>
    <property type="match status" value="1"/>
</dbReference>
<comment type="caution">
    <text evidence="2">The sequence shown here is derived from an EMBL/GenBank/DDBJ whole genome shotgun (WGS) entry which is preliminary data.</text>
</comment>
<dbReference type="OrthoDB" id="189997at2759"/>
<name>A0A814PD97_9BILA</name>
<evidence type="ECO:0000259" key="1">
    <source>
        <dbReference type="Pfam" id="PF03417"/>
    </source>
</evidence>
<dbReference type="InterPro" id="IPR047801">
    <property type="entry name" value="Peptidase_C45"/>
</dbReference>
<keyword evidence="3" id="KW-1185">Reference proteome</keyword>
<dbReference type="EMBL" id="CAJNOC010007712">
    <property type="protein sequence ID" value="CAF1103708.1"/>
    <property type="molecule type" value="Genomic_DNA"/>
</dbReference>
<proteinExistence type="predicted"/>
<dbReference type="Pfam" id="PF03417">
    <property type="entry name" value="AAT"/>
    <property type="match status" value="1"/>
</dbReference>
<organism evidence="2 3">
    <name type="scientific">Brachionus calyciflorus</name>
    <dbReference type="NCBI Taxonomy" id="104777"/>
    <lineage>
        <taxon>Eukaryota</taxon>
        <taxon>Metazoa</taxon>
        <taxon>Spiralia</taxon>
        <taxon>Gnathifera</taxon>
        <taxon>Rotifera</taxon>
        <taxon>Eurotatoria</taxon>
        <taxon>Monogononta</taxon>
        <taxon>Pseudotrocha</taxon>
        <taxon>Ploima</taxon>
        <taxon>Brachionidae</taxon>
        <taxon>Brachionus</taxon>
    </lineage>
</organism>